<dbReference type="InterPro" id="IPR011991">
    <property type="entry name" value="ArsR-like_HTH"/>
</dbReference>
<gene>
    <name evidence="5" type="ORF">STRCR_0812</name>
</gene>
<keyword evidence="6" id="KW-1185">Reference proteome</keyword>
<dbReference type="InterPro" id="IPR036390">
    <property type="entry name" value="WH_DNA-bd_sf"/>
</dbReference>
<protein>
    <recommendedName>
        <fullName evidence="4">HTH hxlR-type domain-containing protein</fullName>
    </recommendedName>
</protein>
<evidence type="ECO:0000259" key="4">
    <source>
        <dbReference type="PROSITE" id="PS51118"/>
    </source>
</evidence>
<dbReference type="PANTHER" id="PTHR33204">
    <property type="entry name" value="TRANSCRIPTIONAL REGULATOR, MARR FAMILY"/>
    <property type="match status" value="1"/>
</dbReference>
<keyword evidence="1" id="KW-0805">Transcription regulation</keyword>
<keyword evidence="3" id="KW-0804">Transcription</keyword>
<evidence type="ECO:0000256" key="3">
    <source>
        <dbReference type="ARBA" id="ARBA00023163"/>
    </source>
</evidence>
<comment type="caution">
    <text evidence="5">The sequence shown here is derived from an EMBL/GenBank/DDBJ whole genome shotgun (WGS) entry which is preliminary data.</text>
</comment>
<dbReference type="GO" id="GO:0003677">
    <property type="term" value="F:DNA binding"/>
    <property type="evidence" value="ECO:0007669"/>
    <property type="project" value="UniProtKB-KW"/>
</dbReference>
<dbReference type="CDD" id="cd00090">
    <property type="entry name" value="HTH_ARSR"/>
    <property type="match status" value="1"/>
</dbReference>
<dbReference type="Proteomes" id="UP000004322">
    <property type="component" value="Unassembled WGS sequence"/>
</dbReference>
<dbReference type="PROSITE" id="PS51118">
    <property type="entry name" value="HTH_HXLR"/>
    <property type="match status" value="1"/>
</dbReference>
<organism evidence="5 6">
    <name type="scientific">Streptococcus criceti HS-6</name>
    <dbReference type="NCBI Taxonomy" id="873449"/>
    <lineage>
        <taxon>Bacteria</taxon>
        <taxon>Bacillati</taxon>
        <taxon>Bacillota</taxon>
        <taxon>Bacilli</taxon>
        <taxon>Lactobacillales</taxon>
        <taxon>Streptococcaceae</taxon>
        <taxon>Streptococcus</taxon>
    </lineage>
</organism>
<dbReference type="EMBL" id="AEUV02000002">
    <property type="protein sequence ID" value="EHI74263.1"/>
    <property type="molecule type" value="Genomic_DNA"/>
</dbReference>
<dbReference type="RefSeq" id="WP_004227225.1">
    <property type="nucleotide sequence ID" value="NZ_AEUV02000002.1"/>
</dbReference>
<dbReference type="SUPFAM" id="SSF46785">
    <property type="entry name" value="Winged helix' DNA-binding domain"/>
    <property type="match status" value="1"/>
</dbReference>
<dbReference type="STRING" id="873449.STRCR_0812"/>
<evidence type="ECO:0000313" key="6">
    <source>
        <dbReference type="Proteomes" id="UP000004322"/>
    </source>
</evidence>
<reference evidence="5" key="1">
    <citation type="submission" date="2011-07" db="EMBL/GenBank/DDBJ databases">
        <authorList>
            <person name="Stanhope M.J."/>
            <person name="Durkin A.S."/>
            <person name="Hostetler J."/>
            <person name="Kim M."/>
            <person name="Radune D."/>
            <person name="Singh I."/>
            <person name="Town C.D."/>
        </authorList>
    </citation>
    <scope>NUCLEOTIDE SEQUENCE [LARGE SCALE GENOMIC DNA]</scope>
    <source>
        <strain evidence="5">HS-6</strain>
    </source>
</reference>
<keyword evidence="2" id="KW-0238">DNA-binding</keyword>
<accession>G5JRV4</accession>
<proteinExistence type="predicted"/>
<dbReference type="Gene3D" id="1.10.10.10">
    <property type="entry name" value="Winged helix-like DNA-binding domain superfamily/Winged helix DNA-binding domain"/>
    <property type="match status" value="1"/>
</dbReference>
<feature type="domain" description="HTH hxlR-type" evidence="4">
    <location>
        <begin position="6"/>
        <end position="105"/>
    </location>
</feature>
<dbReference type="PANTHER" id="PTHR33204:SF37">
    <property type="entry name" value="HTH-TYPE TRANSCRIPTIONAL REGULATOR YODB"/>
    <property type="match status" value="1"/>
</dbReference>
<dbReference type="eggNOG" id="COG1733">
    <property type="taxonomic scope" value="Bacteria"/>
</dbReference>
<evidence type="ECO:0000313" key="5">
    <source>
        <dbReference type="EMBL" id="EHI74263.1"/>
    </source>
</evidence>
<dbReference type="InterPro" id="IPR036388">
    <property type="entry name" value="WH-like_DNA-bd_sf"/>
</dbReference>
<evidence type="ECO:0000256" key="1">
    <source>
        <dbReference type="ARBA" id="ARBA00023015"/>
    </source>
</evidence>
<dbReference type="AlphaFoldDB" id="G5JRV4"/>
<dbReference type="OrthoDB" id="9791143at2"/>
<evidence type="ECO:0000256" key="2">
    <source>
        <dbReference type="ARBA" id="ARBA00023125"/>
    </source>
</evidence>
<dbReference type="Pfam" id="PF01638">
    <property type="entry name" value="HxlR"/>
    <property type="match status" value="1"/>
</dbReference>
<name>G5JRV4_STRCG</name>
<sequence>MTPDTCPVKTTLSLISSKWKILIIYLLHNKGTQRYGQIKQELDNVSQKVLTESLRELERNGLISRRDHHQVPPKVEYTLTDIGEDLYPLLISLADWGENYSRLKAELSTS</sequence>
<dbReference type="InterPro" id="IPR002577">
    <property type="entry name" value="HTH_HxlR"/>
</dbReference>